<sequence>MDSNSSSTNSDMPASCSSFQPSSDPNLLDLGSCSTQSNRYRYDVFISFRGSDTRRGFVGHLYAHLVRKGLVVFKDDIELRRGQSISPQLLQAIQDSRVSIVVFSNDYASSTWCLDEMTAIDECRAKLKQTVFPVFYDVDPSHVRKQHGVYENAFVVHTETFKHEPHRVDGWKRAMTCLAGLAGKDVRNKPEFEEIKTIVQDVIKALGHKFSSFADDLVGIQIRVETLKSQLRLNLEDDGFRVLGIWGMDGIGKTTLATVLYDTISHHFQFDACCFIENVSTIYRDGGAIAVQKQILHQTLKEKNLDDYSPSEISGIITHRLYNMKLLLVLDDVDHFEQLQQLHINAKLLCPGSRIIITTRDVHILELYGADRIHEVELMNKDEAREFLCTKAFKSDNSSNDYVELIPKVLKYAEGLPLAIRVMGSFLYNRNTTQWRATLEGLENNPDSGIMKVLQSSFEGLEGREKEIFLHVACFFEGEREDYVRRILDACGLQPDIGIPIIAEKSFITIRNQEIHMHKMLQELGKKNVRGQHPDEPRLWSRLWLYGDLHDVMITKQGVVKAKAIILNQREDVRKFKKLRDEDLSKLENLKVLILSHSNFPGSFKFLSDSLHYLLWNGCPLTYLPSNFEPYNLVELNMPDSCIVQLWEDIQHLPNLKRMDMSNSKNLKVTPCFEGMEKLERLDFTGCINLSMVDPSIGLLTKLEFLSLQNCSSLVNLDFGNEAKLWSLKVLRLSDCKKLKNSPDCSGLFFLRYLDMDRCASLSTIHESVGALQNLKFVSLRDCTNLIEMPDSLNTMRSLTTLDLCGCSKFNKLSLRHISTSQSLMSLIFLDLSFCNISQVPNAIGEFKCLERLNLQGNKFTELPSTFERLHNLSYLNLSHCHKLQNLPLPPTESGPSNSVGRYFKTTSGSRNHRSGLYIFDSPNTFKFTHANKYFSRYMVNWLERLIEQPLHFRCGFDLVLPSLRKRAIPMFTDDQTRSYKGGSIVRINGPVLCVDWLGFFFWATFELHNPNQQSPSSQLPHPFYLSFESEYTEEPHPFYLSFESEYTEERFDMPLNLESHQVDGEHYTWMIYISREHCHFVKTGAHITFKACQGLIIKEWGLRLITKKDTQGSMMEMSVPVHLPLENVKVKQRSDSSSFEPKIQLPYNWFVSNKDETEMDEAKGKEIDLFNSGLLTEKTQ</sequence>
<keyword evidence="2" id="KW-1185">Reference proteome</keyword>
<protein>
    <submittedName>
        <fullName evidence="1">Uncharacterized protein</fullName>
    </submittedName>
</protein>
<gene>
    <name evidence="1" type="ORF">MILVUS5_LOCUS34776</name>
</gene>
<name>A0ACB0LQS7_TRIPR</name>
<reference evidence="1" key="1">
    <citation type="submission" date="2023-10" db="EMBL/GenBank/DDBJ databases">
        <authorList>
            <person name="Rodriguez Cubillos JULIANA M."/>
            <person name="De Vega J."/>
        </authorList>
    </citation>
    <scope>NUCLEOTIDE SEQUENCE</scope>
</reference>
<dbReference type="Proteomes" id="UP001177021">
    <property type="component" value="Unassembled WGS sequence"/>
</dbReference>
<organism evidence="1 2">
    <name type="scientific">Trifolium pratense</name>
    <name type="common">Red clover</name>
    <dbReference type="NCBI Taxonomy" id="57577"/>
    <lineage>
        <taxon>Eukaryota</taxon>
        <taxon>Viridiplantae</taxon>
        <taxon>Streptophyta</taxon>
        <taxon>Embryophyta</taxon>
        <taxon>Tracheophyta</taxon>
        <taxon>Spermatophyta</taxon>
        <taxon>Magnoliopsida</taxon>
        <taxon>eudicotyledons</taxon>
        <taxon>Gunneridae</taxon>
        <taxon>Pentapetalae</taxon>
        <taxon>rosids</taxon>
        <taxon>fabids</taxon>
        <taxon>Fabales</taxon>
        <taxon>Fabaceae</taxon>
        <taxon>Papilionoideae</taxon>
        <taxon>50 kb inversion clade</taxon>
        <taxon>NPAAA clade</taxon>
        <taxon>Hologalegina</taxon>
        <taxon>IRL clade</taxon>
        <taxon>Trifolieae</taxon>
        <taxon>Trifolium</taxon>
    </lineage>
</organism>
<evidence type="ECO:0000313" key="2">
    <source>
        <dbReference type="Proteomes" id="UP001177021"/>
    </source>
</evidence>
<accession>A0ACB0LQS7</accession>
<dbReference type="EMBL" id="CASHSV030000615">
    <property type="protein sequence ID" value="CAJ2670801.1"/>
    <property type="molecule type" value="Genomic_DNA"/>
</dbReference>
<comment type="caution">
    <text evidence="1">The sequence shown here is derived from an EMBL/GenBank/DDBJ whole genome shotgun (WGS) entry which is preliminary data.</text>
</comment>
<evidence type="ECO:0000313" key="1">
    <source>
        <dbReference type="EMBL" id="CAJ2670801.1"/>
    </source>
</evidence>
<proteinExistence type="predicted"/>